<evidence type="ECO:0000256" key="4">
    <source>
        <dbReference type="ARBA" id="ARBA00022771"/>
    </source>
</evidence>
<feature type="compositionally biased region" description="Low complexity" evidence="11">
    <location>
        <begin position="386"/>
        <end position="400"/>
    </location>
</feature>
<feature type="compositionally biased region" description="Polar residues" evidence="11">
    <location>
        <begin position="307"/>
        <end position="332"/>
    </location>
</feature>
<reference evidence="13" key="1">
    <citation type="submission" date="2024-01" db="EMBL/GenBank/DDBJ databases">
        <title>GRCr8: a new rat reference genome assembly contstructed from accurate long reads and long range scaffolding.</title>
        <authorList>
            <person name="Doris P.A."/>
            <person name="Kalbfleisch T."/>
            <person name="Li K."/>
            <person name="Howe K."/>
            <person name="Wood J."/>
        </authorList>
    </citation>
    <scope>NUCLEOTIDE SEQUENCE [LARGE SCALE GENOMIC DNA]</scope>
    <source>
        <strain evidence="13">Brown Norway</strain>
    </source>
</reference>
<dbReference type="PROSITE" id="PS50157">
    <property type="entry name" value="ZINC_FINGER_C2H2_2"/>
    <property type="match status" value="3"/>
</dbReference>
<dbReference type="Gene3D" id="3.30.160.60">
    <property type="entry name" value="Classic Zinc Finger"/>
    <property type="match status" value="1"/>
</dbReference>
<dbReference type="GeneTree" id="ENSGT00940000153306"/>
<keyword evidence="6" id="KW-0805">Transcription regulation</keyword>
<evidence type="ECO:0000256" key="3">
    <source>
        <dbReference type="ARBA" id="ARBA00022737"/>
    </source>
</evidence>
<name>A0ABK0M258_RAT</name>
<dbReference type="SUPFAM" id="SSF140996">
    <property type="entry name" value="Hermes dimerisation domain"/>
    <property type="match status" value="1"/>
</dbReference>
<dbReference type="InterPro" id="IPR012337">
    <property type="entry name" value="RNaseH-like_sf"/>
</dbReference>
<keyword evidence="3" id="KW-0677">Repeat</keyword>
<evidence type="ECO:0000313" key="13">
    <source>
        <dbReference type="Ensembl" id="ENSRNOP00000108992.1"/>
    </source>
</evidence>
<organism evidence="13 14">
    <name type="scientific">Rattus norvegicus</name>
    <name type="common">Rat</name>
    <dbReference type="NCBI Taxonomy" id="10116"/>
    <lineage>
        <taxon>Eukaryota</taxon>
        <taxon>Metazoa</taxon>
        <taxon>Chordata</taxon>
        <taxon>Craniata</taxon>
        <taxon>Vertebrata</taxon>
        <taxon>Euteleostomi</taxon>
        <taxon>Mammalia</taxon>
        <taxon>Eutheria</taxon>
        <taxon>Euarchontoglires</taxon>
        <taxon>Glires</taxon>
        <taxon>Rodentia</taxon>
        <taxon>Myomorpha</taxon>
        <taxon>Muroidea</taxon>
        <taxon>Muridae</taxon>
        <taxon>Murinae</taxon>
        <taxon>Rattus</taxon>
    </lineage>
</organism>
<keyword evidence="9" id="KW-0539">Nucleus</keyword>
<evidence type="ECO:0000313" key="14">
    <source>
        <dbReference type="Proteomes" id="UP000002494"/>
    </source>
</evidence>
<keyword evidence="2" id="KW-0479">Metal-binding</keyword>
<reference evidence="13" key="3">
    <citation type="submission" date="2025-09" db="UniProtKB">
        <authorList>
            <consortium name="Ensembl"/>
        </authorList>
    </citation>
    <scope>IDENTIFICATION</scope>
    <source>
        <strain evidence="13">Brown Norway</strain>
    </source>
</reference>
<dbReference type="SUPFAM" id="SSF57667">
    <property type="entry name" value="beta-beta-alpha zinc fingers"/>
    <property type="match status" value="1"/>
</dbReference>
<feature type="domain" description="C2H2-type" evidence="12">
    <location>
        <begin position="114"/>
        <end position="141"/>
    </location>
</feature>
<feature type="compositionally biased region" description="Basic and acidic residues" evidence="11">
    <location>
        <begin position="20"/>
        <end position="40"/>
    </location>
</feature>
<keyword evidence="5" id="KW-0862">Zinc</keyword>
<feature type="region of interest" description="Disordered" evidence="11">
    <location>
        <begin position="788"/>
        <end position="807"/>
    </location>
</feature>
<evidence type="ECO:0000256" key="7">
    <source>
        <dbReference type="ARBA" id="ARBA00023125"/>
    </source>
</evidence>
<dbReference type="InterPro" id="IPR036236">
    <property type="entry name" value="Znf_C2H2_sf"/>
</dbReference>
<dbReference type="RGD" id="1310743">
    <property type="gene designation" value="Zfp618"/>
</dbReference>
<dbReference type="PANTHER" id="PTHR24383:SF12">
    <property type="entry name" value="ZINC FINGER PROTEIN 618"/>
    <property type="match status" value="1"/>
</dbReference>
<reference evidence="13" key="2">
    <citation type="submission" date="2025-08" db="UniProtKB">
        <authorList>
            <consortium name="Ensembl"/>
        </authorList>
    </citation>
    <scope>IDENTIFICATION</scope>
    <source>
        <strain evidence="13">Brown Norway</strain>
    </source>
</reference>
<feature type="compositionally biased region" description="Polar residues" evidence="11">
    <location>
        <begin position="350"/>
        <end position="370"/>
    </location>
</feature>
<dbReference type="SMART" id="SM00355">
    <property type="entry name" value="ZnF_C2H2"/>
    <property type="match status" value="3"/>
</dbReference>
<dbReference type="Gene3D" id="1.10.10.1070">
    <property type="entry name" value="Zinc finger, BED domain-containing"/>
    <property type="match status" value="1"/>
</dbReference>
<feature type="region of interest" description="Disordered" evidence="11">
    <location>
        <begin position="1"/>
        <end position="46"/>
    </location>
</feature>
<dbReference type="Proteomes" id="UP000002494">
    <property type="component" value="Chromosome 5"/>
</dbReference>
<feature type="domain" description="C2H2-type" evidence="12">
    <location>
        <begin position="155"/>
        <end position="178"/>
    </location>
</feature>
<dbReference type="PROSITE" id="PS00028">
    <property type="entry name" value="ZINC_FINGER_C2H2_1"/>
    <property type="match status" value="3"/>
</dbReference>
<gene>
    <name evidence="13" type="primary">Zfp618</name>
</gene>
<evidence type="ECO:0000256" key="8">
    <source>
        <dbReference type="ARBA" id="ARBA00023163"/>
    </source>
</evidence>
<evidence type="ECO:0000256" key="10">
    <source>
        <dbReference type="PROSITE-ProRule" id="PRU00042"/>
    </source>
</evidence>
<feature type="compositionally biased region" description="Basic and acidic residues" evidence="11">
    <location>
        <begin position="333"/>
        <end position="349"/>
    </location>
</feature>
<dbReference type="InterPro" id="IPR013087">
    <property type="entry name" value="Znf_C2H2_type"/>
</dbReference>
<evidence type="ECO:0000256" key="11">
    <source>
        <dbReference type="SAM" id="MobiDB-lite"/>
    </source>
</evidence>
<dbReference type="SUPFAM" id="SSF53098">
    <property type="entry name" value="Ribonuclease H-like"/>
    <property type="match status" value="1"/>
</dbReference>
<comment type="subcellular location">
    <subcellularLocation>
        <location evidence="1">Nucleus</location>
    </subcellularLocation>
</comment>
<dbReference type="Ensembl" id="ENSRNOT00000131209.1">
    <property type="protein sequence ID" value="ENSRNOP00000108992.1"/>
    <property type="gene ID" value="ENSRNOG00000062890.2"/>
</dbReference>
<evidence type="ECO:0000256" key="6">
    <source>
        <dbReference type="ARBA" id="ARBA00023015"/>
    </source>
</evidence>
<keyword evidence="4 10" id="KW-0863">Zinc-finger</keyword>
<evidence type="ECO:0000256" key="1">
    <source>
        <dbReference type="ARBA" id="ARBA00004123"/>
    </source>
</evidence>
<accession>A0ABK0M258</accession>
<evidence type="ECO:0000256" key="5">
    <source>
        <dbReference type="ARBA" id="ARBA00022833"/>
    </source>
</evidence>
<feature type="domain" description="C2H2-type" evidence="12">
    <location>
        <begin position="223"/>
        <end position="246"/>
    </location>
</feature>
<evidence type="ECO:0000256" key="2">
    <source>
        <dbReference type="ARBA" id="ARBA00022723"/>
    </source>
</evidence>
<dbReference type="PANTHER" id="PTHR24383">
    <property type="entry name" value="ZINC FINGER PROTEIN"/>
    <property type="match status" value="1"/>
</dbReference>
<protein>
    <submittedName>
        <fullName evidence="13">Zinc finger protein 618</fullName>
    </submittedName>
</protein>
<sequence>MSQPDSAAAPQVDGASAPGRKSEVNRELLKHSQKSTKVEGPEPVPAEASLIAEQGTMTEVKVKTEVPDDYIQEVIWQGEAKEENAGGQDGTGDVPAEICVVIGGVRNQQTLGSYECGICGKKYKYYNCFQTHVRAHRDTEATSGEGASQSNNFRYTCDICGKKYKYYSCFQEHRDLHAVDVFSVEGAPENQADPFDQGVVATDEVKEEPPEPFQKIGPKTGNYTCEFCGKQYKYYTPYQEHVALHAPISTAPGWEPPEDPDTGSECSHPEVTPSPRFVAAKTQTNQSGKKAPGSVVRCTTLLHRTPPATQTQTFRTPNSGSPASKATAAENTFSRRVESKAQNHFEETNRSSQNSNADNENNITSNQSRSPPAAVEEKWKPQAQRNSANNTTTSSLTPNSVIPEKERQNIAERLLRVMCADLGALSVVSGKEFLKLAQTLVDSGARYGAFSVTEILGNFNTLALKHLPRMYNQVKVKVTCALGSNACLGIGVTCHSQSVGPDSCYILTAYQAEGNHIKSYVLGVKGADIRDSGDLVHHWVQNVLSEFVMSEIRTVYVTDCRVSTSAFSKAGMCLRCSACALNSVVQSVLSKRTLQARSMHEVIELLNVCEDLAGSTGLAKETFGSLEETSPPPCWNSVTDSLLLVHERYEQICEFYSRAKKMNLIQSLNKHLLSNLAAILTPVKQAVIELSNESQPTLQLVLPIYVRLEKLFTAKANDAGTVSKLCHLFLEALKENFKVHPAHKVAMILDPQQKLRPVPPYQHEEIISKVCELINEVKESWAEEADFEPSAKKARSATGEHPTAQEDDRLGKNEVYDYLQEPLFQATPDLFQYWSCVTQKHTKLAKLAFWLLAVPAVGARSGCVNMCEQALLIKRRRLLSPEDMNKLMFLKSNML</sequence>
<evidence type="ECO:0000256" key="9">
    <source>
        <dbReference type="ARBA" id="ARBA00023242"/>
    </source>
</evidence>
<keyword evidence="7" id="KW-0238">DNA-binding</keyword>
<proteinExistence type="predicted"/>
<keyword evidence="8" id="KW-0804">Transcription</keyword>
<evidence type="ECO:0000259" key="12">
    <source>
        <dbReference type="PROSITE" id="PS50157"/>
    </source>
</evidence>
<keyword evidence="14" id="KW-1185">Reference proteome</keyword>
<feature type="region of interest" description="Disordered" evidence="11">
    <location>
        <begin position="249"/>
        <end position="273"/>
    </location>
</feature>
<feature type="region of interest" description="Disordered" evidence="11">
    <location>
        <begin position="304"/>
        <end position="404"/>
    </location>
</feature>